<gene>
    <name evidence="1" type="ORF">CALVIDRAFT_134090</name>
</gene>
<proteinExistence type="predicted"/>
<evidence type="ECO:0000313" key="1">
    <source>
        <dbReference type="EMBL" id="KZO96111.1"/>
    </source>
</evidence>
<dbReference type="STRING" id="1330018.A0A167LWW6"/>
<keyword evidence="2" id="KW-1185">Reference proteome</keyword>
<evidence type="ECO:0000313" key="2">
    <source>
        <dbReference type="Proteomes" id="UP000076738"/>
    </source>
</evidence>
<dbReference type="AlphaFoldDB" id="A0A167LWW6"/>
<protein>
    <submittedName>
        <fullName evidence="1">Uncharacterized protein</fullName>
    </submittedName>
</protein>
<name>A0A167LWW6_CALVF</name>
<dbReference type="EMBL" id="KV417285">
    <property type="protein sequence ID" value="KZO96111.1"/>
    <property type="molecule type" value="Genomic_DNA"/>
</dbReference>
<dbReference type="Proteomes" id="UP000076738">
    <property type="component" value="Unassembled WGS sequence"/>
</dbReference>
<accession>A0A167LWW6</accession>
<reference evidence="1 2" key="1">
    <citation type="journal article" date="2016" name="Mol. Biol. Evol.">
        <title>Comparative Genomics of Early-Diverging Mushroom-Forming Fungi Provides Insights into the Origins of Lignocellulose Decay Capabilities.</title>
        <authorList>
            <person name="Nagy L.G."/>
            <person name="Riley R."/>
            <person name="Tritt A."/>
            <person name="Adam C."/>
            <person name="Daum C."/>
            <person name="Floudas D."/>
            <person name="Sun H."/>
            <person name="Yadav J.S."/>
            <person name="Pangilinan J."/>
            <person name="Larsson K.H."/>
            <person name="Matsuura K."/>
            <person name="Barry K."/>
            <person name="Labutti K."/>
            <person name="Kuo R."/>
            <person name="Ohm R.A."/>
            <person name="Bhattacharya S.S."/>
            <person name="Shirouzu T."/>
            <person name="Yoshinaga Y."/>
            <person name="Martin F.M."/>
            <person name="Grigoriev I.V."/>
            <person name="Hibbett D.S."/>
        </authorList>
    </citation>
    <scope>NUCLEOTIDE SEQUENCE [LARGE SCALE GENOMIC DNA]</scope>
    <source>
        <strain evidence="1 2">TUFC12733</strain>
    </source>
</reference>
<sequence>MRSDLVELWCKGHGIPDYPSHLKSDAAQIQFLSRAVVVFALDDGRAYGEGVLHYSTLFMHHPFSSLNTSLPSGFPSYDHHGHLHTWRSYRHRLNYKACCVTAMRQTLHFFGLDWKVATLMALEEQKGWGNKFWEFSPDKRTNKYMPHFS</sequence>
<organism evidence="1 2">
    <name type="scientific">Calocera viscosa (strain TUFC12733)</name>
    <dbReference type="NCBI Taxonomy" id="1330018"/>
    <lineage>
        <taxon>Eukaryota</taxon>
        <taxon>Fungi</taxon>
        <taxon>Dikarya</taxon>
        <taxon>Basidiomycota</taxon>
        <taxon>Agaricomycotina</taxon>
        <taxon>Dacrymycetes</taxon>
        <taxon>Dacrymycetales</taxon>
        <taxon>Dacrymycetaceae</taxon>
        <taxon>Calocera</taxon>
    </lineage>
</organism>